<keyword evidence="7 9" id="KW-0067">ATP-binding</keyword>
<evidence type="ECO:0000256" key="11">
    <source>
        <dbReference type="PIRSR" id="PIRSR001174-1"/>
    </source>
</evidence>
<evidence type="ECO:0000256" key="2">
    <source>
        <dbReference type="ARBA" id="ARBA00022490"/>
    </source>
</evidence>
<dbReference type="KEGG" id="pbf:CFX0092_A3483"/>
<evidence type="ECO:0000256" key="8">
    <source>
        <dbReference type="ARBA" id="ARBA00023016"/>
    </source>
</evidence>
<sequence>MDDFDFNQFPDFPELFPELGDELFDQPITVDKDGLIECPFLALRDVVLFPQMVMPLFIGRERSLAAINAANNNRENLIVAAQRDNNALDPEADELFAIGTEASIGRVLRMPDETTSVLAQGRRRVEILQFTQWVPYIRVRARVIEEVVDWRPNTEALMRAVLALFEKVVGLNHNLPEEAYTYALNLDEPGWLADFVASTLPVPVVTRQEVLEILNTHERLQAISILLAKELDVLELEDEIQSQVQQEVDRSHREHFLREQMRVIQGELGELDVFGQELSELREAVTKKNLPEGVRAKTEKELARLNAMPPMSPEIGIIRTYIDWILDLPWVEESADNLDVGNASAVLDADHYGLDRVKDRILEYIAVRRIAPDTMRSPILCFVGPPGTGKTSLGRSIARAMGREFVRISLGGVRDEAEIRGHRRTYIGAMPGRIIQAMRRVGTRNPLFMLDEVDKLGADFRGDPSAALLEVLDPEQNNSFVDHYLGLEYDLSRVLFVTTANYLDAIPHALRDRMEVIEFSSYLEEEKLGILNQFLVPRQLEQHGLADKKIQFEEETLKTLVREYTREAGVRNLEREVANVCRKIARQVAERKRYPRQITAAKVRELLGPPRFAEDIRPDVDEIGVATGAAWTATGGELMIIEVNLMPGKGSLILTGQLGDVMRESAQAALTYTRSQVDILGIDPARFERQDIHIHLPEGGVPKDGPSAGATLATALISAFTARSIRRDVAMTGEITLRGRVLPVGGVREKALAARRAGIRTFILPRKNERDLLEIPQHLRQDVEFVFVDRIEEVLAAALMPAAGSMEEF</sequence>
<dbReference type="SMART" id="SM00382">
    <property type="entry name" value="AAA"/>
    <property type="match status" value="1"/>
</dbReference>
<evidence type="ECO:0000313" key="18">
    <source>
        <dbReference type="Proteomes" id="UP000215027"/>
    </source>
</evidence>
<dbReference type="Gene3D" id="1.20.58.1480">
    <property type="match status" value="1"/>
</dbReference>
<dbReference type="InterPro" id="IPR046336">
    <property type="entry name" value="Lon_prtase_N_sf"/>
</dbReference>
<dbReference type="Gene3D" id="1.20.5.5270">
    <property type="match status" value="1"/>
</dbReference>
<keyword evidence="17" id="KW-0238">DNA-binding</keyword>
<dbReference type="Pfam" id="PF22667">
    <property type="entry name" value="Lon_lid"/>
    <property type="match status" value="1"/>
</dbReference>
<dbReference type="SUPFAM" id="SSF88697">
    <property type="entry name" value="PUA domain-like"/>
    <property type="match status" value="1"/>
</dbReference>
<dbReference type="Proteomes" id="UP000215027">
    <property type="component" value="Chromosome I"/>
</dbReference>
<dbReference type="FunFam" id="3.40.50.300:FF:000382">
    <property type="entry name" value="Lon protease homolog 2, peroxisomal"/>
    <property type="match status" value="1"/>
</dbReference>
<dbReference type="EMBL" id="LN890655">
    <property type="protein sequence ID" value="CUS05361.2"/>
    <property type="molecule type" value="Genomic_DNA"/>
</dbReference>
<dbReference type="PROSITE" id="PS51787">
    <property type="entry name" value="LON_N"/>
    <property type="match status" value="1"/>
</dbReference>
<dbReference type="GO" id="GO:0004176">
    <property type="term" value="F:ATP-dependent peptidase activity"/>
    <property type="evidence" value="ECO:0007669"/>
    <property type="project" value="UniProtKB-UniRule"/>
</dbReference>
<dbReference type="GO" id="GO:0034605">
    <property type="term" value="P:cellular response to heat"/>
    <property type="evidence" value="ECO:0007669"/>
    <property type="project" value="UniProtKB-UniRule"/>
</dbReference>
<dbReference type="CDD" id="cd19500">
    <property type="entry name" value="RecA-like_Lon"/>
    <property type="match status" value="1"/>
</dbReference>
<organism evidence="17 18">
    <name type="scientific">Candidatus Promineifilum breve</name>
    <dbReference type="NCBI Taxonomy" id="1806508"/>
    <lineage>
        <taxon>Bacteria</taxon>
        <taxon>Bacillati</taxon>
        <taxon>Chloroflexota</taxon>
        <taxon>Ardenticatenia</taxon>
        <taxon>Candidatus Promineifilales</taxon>
        <taxon>Candidatus Promineifilaceae</taxon>
        <taxon>Candidatus Promineifilum</taxon>
    </lineage>
</organism>
<dbReference type="Pfam" id="PF05362">
    <property type="entry name" value="Lon_C"/>
    <property type="match status" value="1"/>
</dbReference>
<dbReference type="InterPro" id="IPR003111">
    <property type="entry name" value="Lon_prtase_N"/>
</dbReference>
<feature type="binding site" evidence="9 12">
    <location>
        <begin position="384"/>
        <end position="391"/>
    </location>
    <ligand>
        <name>ATP</name>
        <dbReference type="ChEBI" id="CHEBI:30616"/>
    </ligand>
</feature>
<comment type="function">
    <text evidence="9">ATP-dependent serine protease that mediates the selective degradation of mutant and abnormal proteins as well as certain short-lived regulatory proteins. Required for cellular homeostasis and for survival from DNA damage and developmental changes induced by stress. Degrades polypeptides processively to yield small peptide fragments that are 5 to 10 amino acids long. Binds to DNA in a double-stranded, site-specific manner.</text>
</comment>
<feature type="active site" evidence="9 11">
    <location>
        <position position="750"/>
    </location>
</feature>
<comment type="similarity">
    <text evidence="9 10 13 14">Belongs to the peptidase S16 family.</text>
</comment>
<keyword evidence="18" id="KW-1185">Reference proteome</keyword>
<dbReference type="SMART" id="SM00464">
    <property type="entry name" value="LON"/>
    <property type="match status" value="1"/>
</dbReference>
<comment type="subunit">
    <text evidence="9 10">Homohexamer. Organized in a ring with a central cavity.</text>
</comment>
<evidence type="ECO:0000256" key="9">
    <source>
        <dbReference type="HAMAP-Rule" id="MF_01973"/>
    </source>
</evidence>
<dbReference type="EC" id="3.4.21.53" evidence="9 10"/>
<evidence type="ECO:0000259" key="15">
    <source>
        <dbReference type="PROSITE" id="PS51786"/>
    </source>
</evidence>
<evidence type="ECO:0000256" key="13">
    <source>
        <dbReference type="PROSITE-ProRule" id="PRU01122"/>
    </source>
</evidence>
<feature type="domain" description="Lon proteolytic" evidence="15">
    <location>
        <begin position="620"/>
        <end position="801"/>
    </location>
</feature>
<dbReference type="OrthoDB" id="9803599at2"/>
<dbReference type="InterPro" id="IPR015947">
    <property type="entry name" value="PUA-like_sf"/>
</dbReference>
<evidence type="ECO:0000256" key="3">
    <source>
        <dbReference type="ARBA" id="ARBA00022670"/>
    </source>
</evidence>
<keyword evidence="2 9" id="KW-0963">Cytoplasm</keyword>
<comment type="induction">
    <text evidence="9">By heat shock.</text>
</comment>
<evidence type="ECO:0000256" key="7">
    <source>
        <dbReference type="ARBA" id="ARBA00022840"/>
    </source>
</evidence>
<dbReference type="InterPro" id="IPR027065">
    <property type="entry name" value="Lon_Prtase"/>
</dbReference>
<evidence type="ECO:0000256" key="5">
    <source>
        <dbReference type="ARBA" id="ARBA00022801"/>
    </source>
</evidence>
<dbReference type="Gene3D" id="2.30.130.40">
    <property type="entry name" value="LON domain-like"/>
    <property type="match status" value="1"/>
</dbReference>
<dbReference type="AlphaFoldDB" id="A0A160T4V1"/>
<keyword evidence="4 9" id="KW-0547">Nucleotide-binding</keyword>
<dbReference type="PROSITE" id="PS51786">
    <property type="entry name" value="LON_PROTEOLYTIC"/>
    <property type="match status" value="1"/>
</dbReference>
<dbReference type="NCBIfam" id="TIGR00763">
    <property type="entry name" value="lon"/>
    <property type="match status" value="1"/>
</dbReference>
<dbReference type="InterPro" id="IPR014721">
    <property type="entry name" value="Ribsml_uS5_D2-typ_fold_subgr"/>
</dbReference>
<evidence type="ECO:0000256" key="10">
    <source>
        <dbReference type="PIRNR" id="PIRNR001174"/>
    </source>
</evidence>
<dbReference type="InterPro" id="IPR008269">
    <property type="entry name" value="Lon_proteolytic"/>
</dbReference>
<dbReference type="SUPFAM" id="SSF54211">
    <property type="entry name" value="Ribosomal protein S5 domain 2-like"/>
    <property type="match status" value="1"/>
</dbReference>
<dbReference type="InterPro" id="IPR054594">
    <property type="entry name" value="Lon_lid"/>
</dbReference>
<reference evidence="17" key="1">
    <citation type="submission" date="2016-01" db="EMBL/GenBank/DDBJ databases">
        <authorList>
            <person name="Mcilroy J.S."/>
            <person name="Karst M S."/>
            <person name="Albertsen M."/>
        </authorList>
    </citation>
    <scope>NUCLEOTIDE SEQUENCE</scope>
    <source>
        <strain evidence="17">Cfx-K</strain>
    </source>
</reference>
<gene>
    <name evidence="9 17" type="primary">lon</name>
    <name evidence="17" type="ORF">CFX0092_A3483</name>
</gene>
<protein>
    <recommendedName>
        <fullName evidence="9 10">Lon protease</fullName>
        <ecNumber evidence="9 10">3.4.21.53</ecNumber>
    </recommendedName>
    <alternativeName>
        <fullName evidence="9">ATP-dependent protease La</fullName>
    </alternativeName>
</protein>
<evidence type="ECO:0000256" key="4">
    <source>
        <dbReference type="ARBA" id="ARBA00022741"/>
    </source>
</evidence>
<dbReference type="Pfam" id="PF02190">
    <property type="entry name" value="LON_substr_bdg"/>
    <property type="match status" value="1"/>
</dbReference>
<comment type="catalytic activity">
    <reaction evidence="9 10 13">
        <text>Hydrolysis of proteins in presence of ATP.</text>
        <dbReference type="EC" id="3.4.21.53"/>
    </reaction>
</comment>
<dbReference type="GO" id="GO:0006515">
    <property type="term" value="P:protein quality control for misfolded or incompletely synthesized proteins"/>
    <property type="evidence" value="ECO:0007669"/>
    <property type="project" value="UniProtKB-UniRule"/>
</dbReference>
<dbReference type="Gene3D" id="3.30.230.10">
    <property type="match status" value="1"/>
</dbReference>
<evidence type="ECO:0000259" key="16">
    <source>
        <dbReference type="PROSITE" id="PS51787"/>
    </source>
</evidence>
<dbReference type="GO" id="GO:0016887">
    <property type="term" value="F:ATP hydrolysis activity"/>
    <property type="evidence" value="ECO:0007669"/>
    <property type="project" value="UniProtKB-UniRule"/>
</dbReference>
<dbReference type="GO" id="GO:0043565">
    <property type="term" value="F:sequence-specific DNA binding"/>
    <property type="evidence" value="ECO:0007669"/>
    <property type="project" value="UniProtKB-UniRule"/>
</dbReference>
<keyword evidence="6 9" id="KW-0720">Serine protease</keyword>
<dbReference type="Pfam" id="PF00004">
    <property type="entry name" value="AAA"/>
    <property type="match status" value="1"/>
</dbReference>
<dbReference type="RefSeq" id="WP_095044588.1">
    <property type="nucleotide sequence ID" value="NZ_LN890655.1"/>
</dbReference>
<keyword evidence="3 9" id="KW-0645">Protease</keyword>
<dbReference type="GO" id="GO:0005524">
    <property type="term" value="F:ATP binding"/>
    <property type="evidence" value="ECO:0007669"/>
    <property type="project" value="UniProtKB-UniRule"/>
</dbReference>
<keyword evidence="5 9" id="KW-0378">Hydrolase</keyword>
<dbReference type="PIRSF" id="PIRSF001174">
    <property type="entry name" value="Lon_proteas"/>
    <property type="match status" value="1"/>
</dbReference>
<dbReference type="Gene3D" id="3.40.50.300">
    <property type="entry name" value="P-loop containing nucleotide triphosphate hydrolases"/>
    <property type="match status" value="1"/>
</dbReference>
<dbReference type="InterPro" id="IPR008268">
    <property type="entry name" value="Peptidase_S16_AS"/>
</dbReference>
<dbReference type="PRINTS" id="PR00830">
    <property type="entry name" value="ENDOLAPTASE"/>
</dbReference>
<name>A0A160T4V1_9CHLR</name>
<dbReference type="InterPro" id="IPR003593">
    <property type="entry name" value="AAA+_ATPase"/>
</dbReference>
<evidence type="ECO:0000256" key="14">
    <source>
        <dbReference type="RuleBase" id="RU000591"/>
    </source>
</evidence>
<evidence type="ECO:0000313" key="17">
    <source>
        <dbReference type="EMBL" id="CUS05361.2"/>
    </source>
</evidence>
<dbReference type="InterPro" id="IPR003959">
    <property type="entry name" value="ATPase_AAA_core"/>
</dbReference>
<accession>A0A160T4V1</accession>
<evidence type="ECO:0000256" key="1">
    <source>
        <dbReference type="ARBA" id="ARBA00004496"/>
    </source>
</evidence>
<dbReference type="InterPro" id="IPR027417">
    <property type="entry name" value="P-loop_NTPase"/>
</dbReference>
<dbReference type="GO" id="GO:0004252">
    <property type="term" value="F:serine-type endopeptidase activity"/>
    <property type="evidence" value="ECO:0007669"/>
    <property type="project" value="UniProtKB-UniRule"/>
</dbReference>
<dbReference type="InterPro" id="IPR004815">
    <property type="entry name" value="Lon_bac/euk-typ"/>
</dbReference>
<feature type="domain" description="Lon N-terminal" evidence="16">
    <location>
        <begin position="38"/>
        <end position="231"/>
    </location>
</feature>
<dbReference type="HAMAP" id="MF_01973">
    <property type="entry name" value="lon_bact"/>
    <property type="match status" value="1"/>
</dbReference>
<dbReference type="PROSITE" id="PS01046">
    <property type="entry name" value="LON_SER"/>
    <property type="match status" value="1"/>
</dbReference>
<dbReference type="InterPro" id="IPR027543">
    <property type="entry name" value="Lon_bac"/>
</dbReference>
<feature type="active site" evidence="9 11">
    <location>
        <position position="707"/>
    </location>
</feature>
<dbReference type="GO" id="GO:0005737">
    <property type="term" value="C:cytoplasm"/>
    <property type="evidence" value="ECO:0007669"/>
    <property type="project" value="UniProtKB-SubCell"/>
</dbReference>
<dbReference type="Gene3D" id="1.10.8.60">
    <property type="match status" value="1"/>
</dbReference>
<dbReference type="SUPFAM" id="SSF52540">
    <property type="entry name" value="P-loop containing nucleoside triphosphate hydrolases"/>
    <property type="match status" value="1"/>
</dbReference>
<evidence type="ECO:0000256" key="6">
    <source>
        <dbReference type="ARBA" id="ARBA00022825"/>
    </source>
</evidence>
<keyword evidence="8 9" id="KW-0346">Stress response</keyword>
<evidence type="ECO:0000256" key="12">
    <source>
        <dbReference type="PIRSR" id="PIRSR001174-2"/>
    </source>
</evidence>
<proteinExistence type="evidence at transcript level"/>
<dbReference type="PANTHER" id="PTHR10046">
    <property type="entry name" value="ATP DEPENDENT LON PROTEASE FAMILY MEMBER"/>
    <property type="match status" value="1"/>
</dbReference>
<comment type="subcellular location">
    <subcellularLocation>
        <location evidence="1 9 10">Cytoplasm</location>
    </subcellularLocation>
</comment>
<dbReference type="InterPro" id="IPR020568">
    <property type="entry name" value="Ribosomal_Su5_D2-typ_SF"/>
</dbReference>